<name>A0A4S3PLF0_9BACI</name>
<feature type="transmembrane region" description="Helical" evidence="1">
    <location>
        <begin position="36"/>
        <end position="54"/>
    </location>
</feature>
<keyword evidence="1" id="KW-0812">Transmembrane</keyword>
<accession>A0A4S3PLF0</accession>
<dbReference type="Proteomes" id="UP000306477">
    <property type="component" value="Unassembled WGS sequence"/>
</dbReference>
<dbReference type="AlphaFoldDB" id="A0A4S3PLF0"/>
<evidence type="ECO:0000313" key="3">
    <source>
        <dbReference type="Proteomes" id="UP000306477"/>
    </source>
</evidence>
<evidence type="ECO:0000256" key="1">
    <source>
        <dbReference type="SAM" id="Phobius"/>
    </source>
</evidence>
<keyword evidence="1" id="KW-1133">Transmembrane helix</keyword>
<dbReference type="RefSeq" id="WP_161974948.1">
    <property type="nucleotide sequence ID" value="NZ_SLUB01000057.1"/>
</dbReference>
<protein>
    <submittedName>
        <fullName evidence="2">Uncharacterized protein</fullName>
    </submittedName>
</protein>
<keyword evidence="1" id="KW-0472">Membrane</keyword>
<gene>
    <name evidence="2" type="ORF">E1I69_20355</name>
</gene>
<keyword evidence="3" id="KW-1185">Reference proteome</keyword>
<organism evidence="2 3">
    <name type="scientific">Bacillus timonensis</name>
    <dbReference type="NCBI Taxonomy" id="1033734"/>
    <lineage>
        <taxon>Bacteria</taxon>
        <taxon>Bacillati</taxon>
        <taxon>Bacillota</taxon>
        <taxon>Bacilli</taxon>
        <taxon>Bacillales</taxon>
        <taxon>Bacillaceae</taxon>
        <taxon>Bacillus</taxon>
    </lineage>
</organism>
<comment type="caution">
    <text evidence="2">The sequence shown here is derived from an EMBL/GenBank/DDBJ whole genome shotgun (WGS) entry which is preliminary data.</text>
</comment>
<reference evidence="2 3" key="1">
    <citation type="journal article" date="2019" name="Indoor Air">
        <title>Impacts of indoor surface finishes on bacterial viability.</title>
        <authorList>
            <person name="Hu J."/>
            <person name="Maamar S.B."/>
            <person name="Glawe A.J."/>
            <person name="Gottel N."/>
            <person name="Gilbert J.A."/>
            <person name="Hartmann E.M."/>
        </authorList>
    </citation>
    <scope>NUCLEOTIDE SEQUENCE [LARGE SCALE GENOMIC DNA]</scope>
    <source>
        <strain evidence="2 3">AF060A6</strain>
    </source>
</reference>
<sequence>MNVAFFYLKIDYDLLIYFIDLSEIHTLQYGGEKMPLWGWLLVFFGGLLLVGFVADRISKKNRSTDSRKIQKQVDEVKNNHSNYHHFL</sequence>
<dbReference type="EMBL" id="SLUB01000057">
    <property type="protein sequence ID" value="THE09974.1"/>
    <property type="molecule type" value="Genomic_DNA"/>
</dbReference>
<evidence type="ECO:0000313" key="2">
    <source>
        <dbReference type="EMBL" id="THE09974.1"/>
    </source>
</evidence>
<proteinExistence type="predicted"/>